<evidence type="ECO:0000313" key="2">
    <source>
        <dbReference type="Proteomes" id="UP001174136"/>
    </source>
</evidence>
<gene>
    <name evidence="1" type="ORF">N1851_020064</name>
</gene>
<comment type="caution">
    <text evidence="1">The sequence shown here is derived from an EMBL/GenBank/DDBJ whole genome shotgun (WGS) entry which is preliminary data.</text>
</comment>
<proteinExistence type="predicted"/>
<keyword evidence="2" id="KW-1185">Reference proteome</keyword>
<dbReference type="AlphaFoldDB" id="A0AA47NZ73"/>
<organism evidence="1 2">
    <name type="scientific">Merluccius polli</name>
    <name type="common">Benguela hake</name>
    <name type="synonym">Merluccius cadenati</name>
    <dbReference type="NCBI Taxonomy" id="89951"/>
    <lineage>
        <taxon>Eukaryota</taxon>
        <taxon>Metazoa</taxon>
        <taxon>Chordata</taxon>
        <taxon>Craniata</taxon>
        <taxon>Vertebrata</taxon>
        <taxon>Euteleostomi</taxon>
        <taxon>Actinopterygii</taxon>
        <taxon>Neopterygii</taxon>
        <taxon>Teleostei</taxon>
        <taxon>Neoteleostei</taxon>
        <taxon>Acanthomorphata</taxon>
        <taxon>Zeiogadaria</taxon>
        <taxon>Gadariae</taxon>
        <taxon>Gadiformes</taxon>
        <taxon>Gadoidei</taxon>
        <taxon>Merlucciidae</taxon>
        <taxon>Merluccius</taxon>
    </lineage>
</organism>
<dbReference type="Proteomes" id="UP001174136">
    <property type="component" value="Unassembled WGS sequence"/>
</dbReference>
<dbReference type="EMBL" id="JAOPHQ010003702">
    <property type="protein sequence ID" value="KAK0142233.1"/>
    <property type="molecule type" value="Genomic_DNA"/>
</dbReference>
<protein>
    <submittedName>
        <fullName evidence="1">Uncharacterized protein</fullName>
    </submittedName>
</protein>
<name>A0AA47NZ73_MERPO</name>
<reference evidence="1" key="1">
    <citation type="journal article" date="2023" name="Front. Mar. Sci.">
        <title>A new Merluccius polli reference genome to investigate the effects of global change in West African waters.</title>
        <authorList>
            <person name="Mateo J.L."/>
            <person name="Blanco-Fernandez C."/>
            <person name="Garcia-Vazquez E."/>
            <person name="Machado-Schiaffino G."/>
        </authorList>
    </citation>
    <scope>NUCLEOTIDE SEQUENCE</scope>
    <source>
        <strain evidence="1">C29</strain>
        <tissue evidence="1">Fin</tissue>
    </source>
</reference>
<sequence>MEDNTDSAKRSKNFSKQELEVLVEEVFAQSVSAVWGMERDAVTIKKKGRREITSEEESS</sequence>
<accession>A0AA47NZ73</accession>
<evidence type="ECO:0000313" key="1">
    <source>
        <dbReference type="EMBL" id="KAK0142233.1"/>
    </source>
</evidence>